<dbReference type="SUPFAM" id="SSF56112">
    <property type="entry name" value="Protein kinase-like (PK-like)"/>
    <property type="match status" value="1"/>
</dbReference>
<dbReference type="PROSITE" id="PS00108">
    <property type="entry name" value="PROTEIN_KINASE_ST"/>
    <property type="match status" value="1"/>
</dbReference>
<dbReference type="InterPro" id="IPR008271">
    <property type="entry name" value="Ser/Thr_kinase_AS"/>
</dbReference>
<evidence type="ECO:0000256" key="7">
    <source>
        <dbReference type="RuleBase" id="RU000304"/>
    </source>
</evidence>
<evidence type="ECO:0000256" key="4">
    <source>
        <dbReference type="ARBA" id="ARBA00022777"/>
    </source>
</evidence>
<accession>A0AAQ4EKE4</accession>
<dbReference type="SMART" id="SM00133">
    <property type="entry name" value="S_TK_X"/>
    <property type="match status" value="1"/>
</dbReference>
<reference evidence="10 11" key="1">
    <citation type="journal article" date="2023" name="Arcadia Sci">
        <title>De novo assembly of a long-read Amblyomma americanum tick genome.</title>
        <authorList>
            <person name="Chou S."/>
            <person name="Poskanzer K.E."/>
            <person name="Rollins M."/>
            <person name="Thuy-Boun P.S."/>
        </authorList>
    </citation>
    <scope>NUCLEOTIDE SEQUENCE [LARGE SCALE GENOMIC DNA]</scope>
    <source>
        <strain evidence="10">F_SG_1</strain>
        <tissue evidence="10">Salivary glands</tissue>
    </source>
</reference>
<dbReference type="PANTHER" id="PTHR24353:SF147">
    <property type="entry name" value="CGMP-DEPENDENT SERINE_THREONIN PROTEIN KINASE-RELATED"/>
    <property type="match status" value="1"/>
</dbReference>
<evidence type="ECO:0000256" key="6">
    <source>
        <dbReference type="PROSITE-ProRule" id="PRU10141"/>
    </source>
</evidence>
<comment type="caution">
    <text evidence="10">The sequence shown here is derived from an EMBL/GenBank/DDBJ whole genome shotgun (WGS) entry which is preliminary data.</text>
</comment>
<feature type="binding site" evidence="6">
    <location>
        <position position="82"/>
    </location>
    <ligand>
        <name>ATP</name>
        <dbReference type="ChEBI" id="CHEBI:30616"/>
    </ligand>
</feature>
<gene>
    <name evidence="10" type="ORF">V5799_031524</name>
</gene>
<dbReference type="InterPro" id="IPR000719">
    <property type="entry name" value="Prot_kinase_dom"/>
</dbReference>
<dbReference type="InterPro" id="IPR035014">
    <property type="entry name" value="STKc_cGK"/>
</dbReference>
<sequence>MRERSFIQLIGDLRELQDKHYDDRLQLRPPQRITSKALEVDSEVKPIQLDDLEVLATLGVGGFGRVELVQYVQDRSRTFALKCLTKKHIVETQQQEHVLSEKTLMMGCRHPFICRMYKTFRDEKYVYMLMEACLGGEVWSLLRDRGAFDDSTTRFYTGCVLEALQYLHDKNIVYRDLKPENMVLDSAGYAKLVDFGFSKRVPAGQKTWTFCGTPEYVAPEVVLNKGHDRAVDFWSVGVLMFELLAGSPPFAADDPMKTYNIILRGIDMLDFPRTMSRNAVSLIKRLCRENPSERLGYQKGGIMDIKKHKWFQGFDWDGLQARTLQPPFEPQIRGPADSSNFDVYPRNFEIPPDETSGWDEDF</sequence>
<keyword evidence="5 6" id="KW-0067">ATP-binding</keyword>
<dbReference type="InterPro" id="IPR000961">
    <property type="entry name" value="AGC-kinase_C"/>
</dbReference>
<evidence type="ECO:0000259" key="9">
    <source>
        <dbReference type="PROSITE" id="PS51285"/>
    </source>
</evidence>
<dbReference type="Proteomes" id="UP001321473">
    <property type="component" value="Unassembled WGS sequence"/>
</dbReference>
<dbReference type="PROSITE" id="PS00107">
    <property type="entry name" value="PROTEIN_KINASE_ATP"/>
    <property type="match status" value="1"/>
</dbReference>
<evidence type="ECO:0000259" key="8">
    <source>
        <dbReference type="PROSITE" id="PS50011"/>
    </source>
</evidence>
<dbReference type="Gene3D" id="1.10.510.10">
    <property type="entry name" value="Transferase(Phosphotransferase) domain 1"/>
    <property type="match status" value="1"/>
</dbReference>
<keyword evidence="3 6" id="KW-0547">Nucleotide-binding</keyword>
<evidence type="ECO:0008006" key="12">
    <source>
        <dbReference type="Google" id="ProtNLM"/>
    </source>
</evidence>
<dbReference type="GO" id="GO:0005524">
    <property type="term" value="F:ATP binding"/>
    <property type="evidence" value="ECO:0007669"/>
    <property type="project" value="UniProtKB-UniRule"/>
</dbReference>
<evidence type="ECO:0000313" key="11">
    <source>
        <dbReference type="Proteomes" id="UP001321473"/>
    </source>
</evidence>
<feature type="domain" description="AGC-kinase C-terminal" evidence="9">
    <location>
        <begin position="312"/>
        <end position="362"/>
    </location>
</feature>
<dbReference type="PROSITE" id="PS51285">
    <property type="entry name" value="AGC_KINASE_CTER"/>
    <property type="match status" value="1"/>
</dbReference>
<keyword evidence="11" id="KW-1185">Reference proteome</keyword>
<dbReference type="CDD" id="cd05572">
    <property type="entry name" value="STKc_cGK"/>
    <property type="match status" value="1"/>
</dbReference>
<dbReference type="AlphaFoldDB" id="A0AAQ4EKE4"/>
<evidence type="ECO:0000256" key="2">
    <source>
        <dbReference type="ARBA" id="ARBA00022679"/>
    </source>
</evidence>
<evidence type="ECO:0000313" key="10">
    <source>
        <dbReference type="EMBL" id="KAK8775130.1"/>
    </source>
</evidence>
<evidence type="ECO:0000256" key="3">
    <source>
        <dbReference type="ARBA" id="ARBA00022741"/>
    </source>
</evidence>
<dbReference type="Pfam" id="PF00069">
    <property type="entry name" value="Pkinase"/>
    <property type="match status" value="1"/>
</dbReference>
<organism evidence="10 11">
    <name type="scientific">Amblyomma americanum</name>
    <name type="common">Lone star tick</name>
    <dbReference type="NCBI Taxonomy" id="6943"/>
    <lineage>
        <taxon>Eukaryota</taxon>
        <taxon>Metazoa</taxon>
        <taxon>Ecdysozoa</taxon>
        <taxon>Arthropoda</taxon>
        <taxon>Chelicerata</taxon>
        <taxon>Arachnida</taxon>
        <taxon>Acari</taxon>
        <taxon>Parasitiformes</taxon>
        <taxon>Ixodida</taxon>
        <taxon>Ixodoidea</taxon>
        <taxon>Ixodidae</taxon>
        <taxon>Amblyomminae</taxon>
        <taxon>Amblyomma</taxon>
    </lineage>
</organism>
<comment type="similarity">
    <text evidence="7">Belongs to the protein kinase superfamily.</text>
</comment>
<dbReference type="GO" id="GO:0004692">
    <property type="term" value="F:cGMP-dependent protein kinase activity"/>
    <property type="evidence" value="ECO:0007669"/>
    <property type="project" value="InterPro"/>
</dbReference>
<feature type="domain" description="Protein kinase" evidence="8">
    <location>
        <begin position="52"/>
        <end position="311"/>
    </location>
</feature>
<dbReference type="EMBL" id="JARKHS020014482">
    <property type="protein sequence ID" value="KAK8775130.1"/>
    <property type="molecule type" value="Genomic_DNA"/>
</dbReference>
<keyword evidence="4" id="KW-0418">Kinase</keyword>
<dbReference type="Gene3D" id="3.30.200.20">
    <property type="entry name" value="Phosphorylase Kinase, domain 1"/>
    <property type="match status" value="1"/>
</dbReference>
<dbReference type="FunFam" id="1.10.510.10:FF:000210">
    <property type="entry name" value="Non-specific serine/threonine protein kinase"/>
    <property type="match status" value="1"/>
</dbReference>
<proteinExistence type="inferred from homology"/>
<evidence type="ECO:0000256" key="5">
    <source>
        <dbReference type="ARBA" id="ARBA00022840"/>
    </source>
</evidence>
<dbReference type="InterPro" id="IPR017441">
    <property type="entry name" value="Protein_kinase_ATP_BS"/>
</dbReference>
<keyword evidence="2" id="KW-0808">Transferase</keyword>
<dbReference type="PANTHER" id="PTHR24353">
    <property type="entry name" value="CYCLIC NUCLEOTIDE-DEPENDENT PROTEIN KINASE"/>
    <property type="match status" value="1"/>
</dbReference>
<keyword evidence="1 7" id="KW-0723">Serine/threonine-protein kinase</keyword>
<dbReference type="PROSITE" id="PS50011">
    <property type="entry name" value="PROTEIN_KINASE_DOM"/>
    <property type="match status" value="1"/>
</dbReference>
<name>A0AAQ4EKE4_AMBAM</name>
<dbReference type="SMART" id="SM00220">
    <property type="entry name" value="S_TKc"/>
    <property type="match status" value="1"/>
</dbReference>
<evidence type="ECO:0000256" key="1">
    <source>
        <dbReference type="ARBA" id="ARBA00022527"/>
    </source>
</evidence>
<dbReference type="InterPro" id="IPR011009">
    <property type="entry name" value="Kinase-like_dom_sf"/>
</dbReference>
<protein>
    <recommendedName>
        <fullName evidence="12">cGMP-dependent protein kinase</fullName>
    </recommendedName>
</protein>